<dbReference type="PROSITE" id="PS51176">
    <property type="entry name" value="PDH_ADH"/>
    <property type="match status" value="1"/>
</dbReference>
<dbReference type="InterPro" id="IPR008927">
    <property type="entry name" value="6-PGluconate_DH-like_C_sf"/>
</dbReference>
<evidence type="ECO:0000313" key="4">
    <source>
        <dbReference type="EMBL" id="MCL3993466.1"/>
    </source>
</evidence>
<dbReference type="RefSeq" id="WP_249458125.1">
    <property type="nucleotide sequence ID" value="NZ_JAMCCK010000013.1"/>
</dbReference>
<dbReference type="InterPro" id="IPR050812">
    <property type="entry name" value="Preph/Arog_dehydrog"/>
</dbReference>
<dbReference type="Pfam" id="PF20463">
    <property type="entry name" value="PDH_C"/>
    <property type="match status" value="1"/>
</dbReference>
<dbReference type="InterPro" id="IPR046826">
    <property type="entry name" value="PDH_N"/>
</dbReference>
<evidence type="ECO:0000313" key="5">
    <source>
        <dbReference type="Proteomes" id="UP001202052"/>
    </source>
</evidence>
<proteinExistence type="inferred from homology"/>
<organism evidence="4 5">
    <name type="scientific">Streptomyces lavenduligriseus</name>
    <dbReference type="NCBI Taxonomy" id="67315"/>
    <lineage>
        <taxon>Bacteria</taxon>
        <taxon>Bacillati</taxon>
        <taxon>Actinomycetota</taxon>
        <taxon>Actinomycetes</taxon>
        <taxon>Kitasatosporales</taxon>
        <taxon>Streptomycetaceae</taxon>
        <taxon>Streptomyces</taxon>
    </lineage>
</organism>
<feature type="domain" description="Prephenate/arogenate dehydrogenase" evidence="3">
    <location>
        <begin position="3"/>
        <end position="280"/>
    </location>
</feature>
<dbReference type="Gene3D" id="1.10.3660.10">
    <property type="entry name" value="6-phosphogluconate dehydrogenase C-terminal like domain"/>
    <property type="match status" value="1"/>
</dbReference>
<comment type="similarity">
    <text evidence="1">Belongs to the prephenate/arogenate dehydrogenase family.</text>
</comment>
<protein>
    <submittedName>
        <fullName evidence="4">Prephenate dehydrogenase</fullName>
    </submittedName>
</protein>
<dbReference type="EMBL" id="JAMCCK010000013">
    <property type="protein sequence ID" value="MCL3993466.1"/>
    <property type="molecule type" value="Genomic_DNA"/>
</dbReference>
<gene>
    <name evidence="4" type="ORF">M4438_07995</name>
</gene>
<keyword evidence="5" id="KW-1185">Reference proteome</keyword>
<dbReference type="SUPFAM" id="SSF51735">
    <property type="entry name" value="NAD(P)-binding Rossmann-fold domains"/>
    <property type="match status" value="1"/>
</dbReference>
<name>A0ABT0NQJ8_9ACTN</name>
<dbReference type="Gene3D" id="3.40.50.720">
    <property type="entry name" value="NAD(P)-binding Rossmann-like Domain"/>
    <property type="match status" value="1"/>
</dbReference>
<dbReference type="Proteomes" id="UP001202052">
    <property type="component" value="Unassembled WGS sequence"/>
</dbReference>
<reference evidence="4 5" key="1">
    <citation type="submission" date="2022-05" db="EMBL/GenBank/DDBJ databases">
        <title>Genome Resource of Streptomyces lavenduligriseus GA1-1, a Strain with Broad-Spectrum Antifungal Activity against Phytopathogenic Fungi.</title>
        <authorList>
            <person name="Qi D."/>
        </authorList>
    </citation>
    <scope>NUCLEOTIDE SEQUENCE [LARGE SCALE GENOMIC DNA]</scope>
    <source>
        <strain evidence="4 5">GA1-1</strain>
    </source>
</reference>
<evidence type="ECO:0000256" key="1">
    <source>
        <dbReference type="ARBA" id="ARBA00007964"/>
    </source>
</evidence>
<dbReference type="PANTHER" id="PTHR21363:SF0">
    <property type="entry name" value="PREPHENATE DEHYDROGENASE [NADP(+)]"/>
    <property type="match status" value="1"/>
</dbReference>
<dbReference type="InterPro" id="IPR046825">
    <property type="entry name" value="PDH_C"/>
</dbReference>
<keyword evidence="2" id="KW-0560">Oxidoreductase</keyword>
<comment type="caution">
    <text evidence="4">The sequence shown here is derived from an EMBL/GenBank/DDBJ whole genome shotgun (WGS) entry which is preliminary data.</text>
</comment>
<dbReference type="SUPFAM" id="SSF48179">
    <property type="entry name" value="6-phosphogluconate dehydrogenase C-terminal domain-like"/>
    <property type="match status" value="1"/>
</dbReference>
<dbReference type="Pfam" id="PF02153">
    <property type="entry name" value="PDH_N"/>
    <property type="match status" value="1"/>
</dbReference>
<accession>A0ABT0NQJ8</accession>
<evidence type="ECO:0000256" key="2">
    <source>
        <dbReference type="ARBA" id="ARBA00023002"/>
    </source>
</evidence>
<dbReference type="PANTHER" id="PTHR21363">
    <property type="entry name" value="PREPHENATE DEHYDROGENASE"/>
    <property type="match status" value="1"/>
</dbReference>
<evidence type="ECO:0000259" key="3">
    <source>
        <dbReference type="PROSITE" id="PS51176"/>
    </source>
</evidence>
<dbReference type="InterPro" id="IPR003099">
    <property type="entry name" value="Prephen_DH"/>
</dbReference>
<dbReference type="InterPro" id="IPR036291">
    <property type="entry name" value="NAD(P)-bd_dom_sf"/>
</dbReference>
<sequence length="368" mass="37430">MIRTAAVVGTGLIGTSAGLALSRRGVHVHLIDADESAARVAAARGAGTAGPPDGTVDLAVIAVPPGLVAQVLEQQQRRGLARAYTDVASVKSPTALGIGCGLPHPNVFVGGHPMAGSERSGPLAARADLFEGRPWILTPGPETSPAALNGVLAAVALCGAVPRVMEPHAHDRAVALVSHTPHLLASLMAARLADASGDALRLAGRGVRDVIRVAGGDPGLWTDIIRSNAPAIAEILEALAKDLAQLTRALHALEVAGSGEDAAEDAVAVLRELLVRGRDGWAAVHEPGGAASAGEVTLTVPLAGRPGEVDRLLHAAQESGIGEQDIRLSWSRAATGLSASLAASRLSAESVRRRLADDGWRVSVAAVP</sequence>
<dbReference type="NCBIfam" id="NF005112">
    <property type="entry name" value="PRK06545.2-4"/>
    <property type="match status" value="1"/>
</dbReference>